<dbReference type="EMBL" id="JAHQIW010006738">
    <property type="protein sequence ID" value="KAJ1370130.1"/>
    <property type="molecule type" value="Genomic_DNA"/>
</dbReference>
<protein>
    <submittedName>
        <fullName evidence="1">Uncharacterized protein</fullName>
    </submittedName>
</protein>
<sequence>MGGFDLPMEFANLSLLPFSVYLAKLPNWHFRLISSSSLDNVTATTWLLFGFVDGGGEWVKGQRWVIDRSLGLERGRGAKVMHSTSQASLSSHSVWLKFAVIVFLSFFDSSTFTKYRTISPIRRLSENILVPLRPPQCQQRRGGDG</sequence>
<gene>
    <name evidence="1" type="ORF">KIN20_031791</name>
</gene>
<comment type="caution">
    <text evidence="1">The sequence shown here is derived from an EMBL/GenBank/DDBJ whole genome shotgun (WGS) entry which is preliminary data.</text>
</comment>
<dbReference type="AlphaFoldDB" id="A0AAD5WHI1"/>
<reference evidence="1" key="1">
    <citation type="submission" date="2021-06" db="EMBL/GenBank/DDBJ databases">
        <title>Parelaphostrongylus tenuis whole genome reference sequence.</title>
        <authorList>
            <person name="Garwood T.J."/>
            <person name="Larsen P.A."/>
            <person name="Fountain-Jones N.M."/>
            <person name="Garbe J.R."/>
            <person name="Macchietto M.G."/>
            <person name="Kania S.A."/>
            <person name="Gerhold R.W."/>
            <person name="Richards J.E."/>
            <person name="Wolf T.M."/>
        </authorList>
    </citation>
    <scope>NUCLEOTIDE SEQUENCE</scope>
    <source>
        <strain evidence="1">MNPRO001-30</strain>
        <tissue evidence="1">Meninges</tissue>
    </source>
</reference>
<organism evidence="1 2">
    <name type="scientific">Parelaphostrongylus tenuis</name>
    <name type="common">Meningeal worm</name>
    <dbReference type="NCBI Taxonomy" id="148309"/>
    <lineage>
        <taxon>Eukaryota</taxon>
        <taxon>Metazoa</taxon>
        <taxon>Ecdysozoa</taxon>
        <taxon>Nematoda</taxon>
        <taxon>Chromadorea</taxon>
        <taxon>Rhabditida</taxon>
        <taxon>Rhabditina</taxon>
        <taxon>Rhabditomorpha</taxon>
        <taxon>Strongyloidea</taxon>
        <taxon>Metastrongylidae</taxon>
        <taxon>Parelaphostrongylus</taxon>
    </lineage>
</organism>
<accession>A0AAD5WHI1</accession>
<name>A0AAD5WHI1_PARTN</name>
<dbReference type="Proteomes" id="UP001196413">
    <property type="component" value="Unassembled WGS sequence"/>
</dbReference>
<evidence type="ECO:0000313" key="2">
    <source>
        <dbReference type="Proteomes" id="UP001196413"/>
    </source>
</evidence>
<proteinExistence type="predicted"/>
<evidence type="ECO:0000313" key="1">
    <source>
        <dbReference type="EMBL" id="KAJ1370130.1"/>
    </source>
</evidence>
<keyword evidence="2" id="KW-1185">Reference proteome</keyword>